<dbReference type="Proteomes" id="UP000035682">
    <property type="component" value="Unplaced"/>
</dbReference>
<keyword evidence="1" id="KW-0472">Membrane</keyword>
<organism evidence="2">
    <name type="scientific">Strongyloides ratti</name>
    <name type="common">Parasitic roundworm</name>
    <dbReference type="NCBI Taxonomy" id="34506"/>
    <lineage>
        <taxon>Eukaryota</taxon>
        <taxon>Metazoa</taxon>
        <taxon>Ecdysozoa</taxon>
        <taxon>Nematoda</taxon>
        <taxon>Chromadorea</taxon>
        <taxon>Rhabditida</taxon>
        <taxon>Tylenchina</taxon>
        <taxon>Panagrolaimomorpha</taxon>
        <taxon>Strongyloidoidea</taxon>
        <taxon>Strongyloididae</taxon>
        <taxon>Strongyloides</taxon>
    </lineage>
</organism>
<protein>
    <submittedName>
        <fullName evidence="2 4">Sulfotransferase family-containing protein</fullName>
    </submittedName>
</protein>
<name>A0A090LM34_STRRB</name>
<accession>A0A090LM34</accession>
<dbReference type="GeneID" id="36380990"/>
<dbReference type="CTD" id="36380990"/>
<reference evidence="4" key="2">
    <citation type="submission" date="2020-12" db="UniProtKB">
        <authorList>
            <consortium name="WormBaseParasite"/>
        </authorList>
    </citation>
    <scope>IDENTIFICATION</scope>
</reference>
<dbReference type="InterPro" id="IPR005331">
    <property type="entry name" value="Sulfotransferase"/>
</dbReference>
<proteinExistence type="predicted"/>
<feature type="transmembrane region" description="Helical" evidence="1">
    <location>
        <begin position="12"/>
        <end position="32"/>
    </location>
</feature>
<dbReference type="RefSeq" id="XP_024507820.1">
    <property type="nucleotide sequence ID" value="XM_024654449.1"/>
</dbReference>
<dbReference type="PANTHER" id="PTHR22900:SF5">
    <property type="entry name" value="PROTEIN CBG14245"/>
    <property type="match status" value="1"/>
</dbReference>
<sequence length="332" mass="40032">MMKHLLKTTIILFLFILLYYVIFNISNYSLIFNRIYHLSLHKKTINCSIIDESFLPKNKLLSSQKVCIKPFSPFYPRFRVSTKYKINYCAIDKNFSTMMTAIICFLNNETKYILSGKHFKDEIFGRRSCGLTNEGTSIEELEKKFNKNDINGEWSYLAIIRNPIERFISGFVDKCVLNREWMKKPGICGGCKMDMKCFIEKIYDRMYRRSYNGERLNNFDDQHFFPQNWRCEFYKNFKKFYFIKYSSLESRKSNFIENLINYFKSKHIPKESINFIINEINIGRTFHSTWNSTDKIYFTNLLLNDNYLIDIFTKMYYYDFILFNFSLPIFKD</sequence>
<evidence type="ECO:0000313" key="3">
    <source>
        <dbReference type="Proteomes" id="UP000035682"/>
    </source>
</evidence>
<dbReference type="GO" id="GO:0050650">
    <property type="term" value="P:chondroitin sulfate proteoglycan biosynthetic process"/>
    <property type="evidence" value="ECO:0007669"/>
    <property type="project" value="InterPro"/>
</dbReference>
<dbReference type="EMBL" id="LN609529">
    <property type="protein sequence ID" value="CEF68620.1"/>
    <property type="molecule type" value="Genomic_DNA"/>
</dbReference>
<dbReference type="WormBase" id="SRAE_2000327500">
    <property type="protein sequence ID" value="SRP10988"/>
    <property type="gene ID" value="WBGene00263497"/>
</dbReference>
<evidence type="ECO:0000313" key="5">
    <source>
        <dbReference type="WormBase" id="SRAE_2000327500"/>
    </source>
</evidence>
<dbReference type="OrthoDB" id="408912at2759"/>
<reference evidence="2 3" key="1">
    <citation type="submission" date="2014-09" db="EMBL/GenBank/DDBJ databases">
        <authorList>
            <person name="Martin A.A."/>
        </authorList>
    </citation>
    <scope>NUCLEOTIDE SEQUENCE</scope>
    <source>
        <strain evidence="3">ED321</strain>
        <strain evidence="2">ED321 Heterogonic</strain>
    </source>
</reference>
<dbReference type="InterPro" id="IPR007669">
    <property type="entry name" value="Chst-1-like"/>
</dbReference>
<dbReference type="PANTHER" id="PTHR22900">
    <property type="entry name" value="PROTEIN CBG14245-RELATED"/>
    <property type="match status" value="1"/>
</dbReference>
<evidence type="ECO:0000313" key="4">
    <source>
        <dbReference type="WBParaSite" id="SRAE_2000327500.1"/>
    </source>
</evidence>
<dbReference type="OMA" id="WNTSREC"/>
<evidence type="ECO:0000256" key="1">
    <source>
        <dbReference type="SAM" id="Phobius"/>
    </source>
</evidence>
<keyword evidence="1" id="KW-0812">Transmembrane</keyword>
<gene>
    <name evidence="2 4 5" type="ORF">SRAE_2000327500</name>
</gene>
<keyword evidence="3" id="KW-1185">Reference proteome</keyword>
<evidence type="ECO:0000313" key="2">
    <source>
        <dbReference type="EMBL" id="CEF68620.1"/>
    </source>
</evidence>
<dbReference type="GO" id="GO:0016020">
    <property type="term" value="C:membrane"/>
    <property type="evidence" value="ECO:0007669"/>
    <property type="project" value="InterPro"/>
</dbReference>
<dbReference type="GO" id="GO:0047756">
    <property type="term" value="F:chondroitin 4-sulfotransferase activity"/>
    <property type="evidence" value="ECO:0007669"/>
    <property type="project" value="InterPro"/>
</dbReference>
<dbReference type="GO" id="GO:1902884">
    <property type="term" value="P:positive regulation of response to oxidative stress"/>
    <property type="evidence" value="ECO:0007669"/>
    <property type="project" value="InterPro"/>
</dbReference>
<dbReference type="WBParaSite" id="SRAE_2000327500.1">
    <property type="protein sequence ID" value="SRAE_2000327500.1"/>
    <property type="gene ID" value="WBGene00263497"/>
</dbReference>
<dbReference type="AlphaFoldDB" id="A0A090LM34"/>
<keyword evidence="1" id="KW-1133">Transmembrane helix</keyword>
<keyword evidence="2" id="KW-0808">Transferase</keyword>
<dbReference type="Pfam" id="PF03567">
    <property type="entry name" value="Sulfotransfer_2"/>
    <property type="match status" value="1"/>
</dbReference>